<dbReference type="KEGG" id="gfm:Enr17x_51020"/>
<keyword evidence="1" id="KW-0472">Membrane</keyword>
<keyword evidence="3" id="KW-1185">Reference proteome</keyword>
<dbReference type="Proteomes" id="UP000318313">
    <property type="component" value="Chromosome"/>
</dbReference>
<sequence length="173" mass="18964">MFSKNRIVEIGSSVIFLFGSGLTAKSRSDLTRPQLYPYLNVLRCYGIEHLQVGSISLARSSGIHEEVSAKIVVRRTRANVCYCRGSVWIIKGDRLRKALSSSLAIVCFSAVCLSVWVRCYLVGFVLCEGLFFLVDQTGANALRLMVGWVGHCLITVGKPTVPRGILLSGMMGC</sequence>
<dbReference type="EMBL" id="CP037452">
    <property type="protein sequence ID" value="QDV53032.1"/>
    <property type="molecule type" value="Genomic_DNA"/>
</dbReference>
<evidence type="ECO:0000313" key="2">
    <source>
        <dbReference type="EMBL" id="QDV53032.1"/>
    </source>
</evidence>
<dbReference type="AlphaFoldDB" id="A0A518IIV6"/>
<proteinExistence type="predicted"/>
<accession>A0A518IIV6</accession>
<evidence type="ECO:0000256" key="1">
    <source>
        <dbReference type="SAM" id="Phobius"/>
    </source>
</evidence>
<organism evidence="2 3">
    <name type="scientific">Gimesia fumaroli</name>
    <dbReference type="NCBI Taxonomy" id="2527976"/>
    <lineage>
        <taxon>Bacteria</taxon>
        <taxon>Pseudomonadati</taxon>
        <taxon>Planctomycetota</taxon>
        <taxon>Planctomycetia</taxon>
        <taxon>Planctomycetales</taxon>
        <taxon>Planctomycetaceae</taxon>
        <taxon>Gimesia</taxon>
    </lineage>
</organism>
<feature type="transmembrane region" description="Helical" evidence="1">
    <location>
        <begin position="98"/>
        <end position="117"/>
    </location>
</feature>
<evidence type="ECO:0000313" key="3">
    <source>
        <dbReference type="Proteomes" id="UP000318313"/>
    </source>
</evidence>
<keyword evidence="1" id="KW-1133">Transmembrane helix</keyword>
<protein>
    <submittedName>
        <fullName evidence="2">Uncharacterized protein</fullName>
    </submittedName>
</protein>
<name>A0A518IIV6_9PLAN</name>
<reference evidence="2 3" key="1">
    <citation type="submission" date="2019-03" db="EMBL/GenBank/DDBJ databases">
        <title>Deep-cultivation of Planctomycetes and their phenomic and genomic characterization uncovers novel biology.</title>
        <authorList>
            <person name="Wiegand S."/>
            <person name="Jogler M."/>
            <person name="Boedeker C."/>
            <person name="Pinto D."/>
            <person name="Vollmers J."/>
            <person name="Rivas-Marin E."/>
            <person name="Kohn T."/>
            <person name="Peeters S.H."/>
            <person name="Heuer A."/>
            <person name="Rast P."/>
            <person name="Oberbeckmann S."/>
            <person name="Bunk B."/>
            <person name="Jeske O."/>
            <person name="Meyerdierks A."/>
            <person name="Storesund J.E."/>
            <person name="Kallscheuer N."/>
            <person name="Luecker S."/>
            <person name="Lage O.M."/>
            <person name="Pohl T."/>
            <person name="Merkel B.J."/>
            <person name="Hornburger P."/>
            <person name="Mueller R.-W."/>
            <person name="Bruemmer F."/>
            <person name="Labrenz M."/>
            <person name="Spormann A.M."/>
            <person name="Op den Camp H."/>
            <person name="Overmann J."/>
            <person name="Amann R."/>
            <person name="Jetten M.S.M."/>
            <person name="Mascher T."/>
            <person name="Medema M.H."/>
            <person name="Devos D.P."/>
            <person name="Kaster A.-K."/>
            <person name="Ovreas L."/>
            <person name="Rohde M."/>
            <person name="Galperin M.Y."/>
            <person name="Jogler C."/>
        </authorList>
    </citation>
    <scope>NUCLEOTIDE SEQUENCE [LARGE SCALE GENOMIC DNA]</scope>
    <source>
        <strain evidence="2 3">Enr17</strain>
    </source>
</reference>
<keyword evidence="1" id="KW-0812">Transmembrane</keyword>
<gene>
    <name evidence="2" type="ORF">Enr17x_51020</name>
</gene>